<keyword evidence="2" id="KW-1185">Reference proteome</keyword>
<evidence type="ECO:0000313" key="2">
    <source>
        <dbReference type="Proteomes" id="UP000479043"/>
    </source>
</evidence>
<organism evidence="1 2">
    <name type="scientific">Thalassovita mangrovi</name>
    <dbReference type="NCBI Taxonomy" id="2692236"/>
    <lineage>
        <taxon>Bacteria</taxon>
        <taxon>Pseudomonadati</taxon>
        <taxon>Pseudomonadota</taxon>
        <taxon>Alphaproteobacteria</taxon>
        <taxon>Rhodobacterales</taxon>
        <taxon>Roseobacteraceae</taxon>
        <taxon>Thalassovita</taxon>
    </lineage>
</organism>
<protein>
    <recommendedName>
        <fullName evidence="3">DUF1127 domain-containing protein</fullName>
    </recommendedName>
</protein>
<accession>A0A6L8LF92</accession>
<evidence type="ECO:0008006" key="3">
    <source>
        <dbReference type="Google" id="ProtNLM"/>
    </source>
</evidence>
<gene>
    <name evidence="1" type="ORF">GR167_05400</name>
</gene>
<evidence type="ECO:0000313" key="1">
    <source>
        <dbReference type="EMBL" id="MYM54731.1"/>
    </source>
</evidence>
<proteinExistence type="predicted"/>
<sequence>MATQATNIHGLAGRNEGFWAGIATGLNNYMNRKSRIDQVQKLEAKSDAELAAMGLKRDDITRYVFRDMFYI</sequence>
<dbReference type="AlphaFoldDB" id="A0A6L8LF92"/>
<dbReference type="Proteomes" id="UP000479043">
    <property type="component" value="Unassembled WGS sequence"/>
</dbReference>
<dbReference type="EMBL" id="WWEN01000002">
    <property type="protein sequence ID" value="MYM54731.1"/>
    <property type="molecule type" value="Genomic_DNA"/>
</dbReference>
<reference evidence="1 2" key="1">
    <citation type="submission" date="2020-01" db="EMBL/GenBank/DDBJ databases">
        <authorList>
            <person name="Chen S."/>
        </authorList>
    </citation>
    <scope>NUCLEOTIDE SEQUENCE [LARGE SCALE GENOMIC DNA]</scope>
    <source>
        <strain evidence="1 2">GS-10</strain>
    </source>
</reference>
<name>A0A6L8LF92_9RHOB</name>
<comment type="caution">
    <text evidence="1">The sequence shown here is derived from an EMBL/GenBank/DDBJ whole genome shotgun (WGS) entry which is preliminary data.</text>
</comment>
<dbReference type="RefSeq" id="WP_160972404.1">
    <property type="nucleotide sequence ID" value="NZ_WWEN01000002.1"/>
</dbReference>